<evidence type="ECO:0000313" key="11">
    <source>
        <dbReference type="EMBL" id="MCX2719871.1"/>
    </source>
</evidence>
<dbReference type="Pfam" id="PF18216">
    <property type="entry name" value="N_formyltrans_C"/>
    <property type="match status" value="1"/>
</dbReference>
<dbReference type="EMBL" id="JAPFQP010000003">
    <property type="protein sequence ID" value="MCX2719871.1"/>
    <property type="molecule type" value="Genomic_DNA"/>
</dbReference>
<evidence type="ECO:0000256" key="6">
    <source>
        <dbReference type="ARBA" id="ARBA00041324"/>
    </source>
</evidence>
<accession>A0AAE3MM32</accession>
<dbReference type="Gene3D" id="3.40.50.12230">
    <property type="match status" value="1"/>
</dbReference>
<dbReference type="PROSITE" id="PS00373">
    <property type="entry name" value="GART"/>
    <property type="match status" value="1"/>
</dbReference>
<feature type="domain" description="Formyl transferase N-terminal" evidence="9">
    <location>
        <begin position="62"/>
        <end position="172"/>
    </location>
</feature>
<dbReference type="PANTHER" id="PTHR43369:SF2">
    <property type="entry name" value="PHOSPHORIBOSYLGLYCINAMIDE FORMYLTRANSFERASE"/>
    <property type="match status" value="1"/>
</dbReference>
<sequence length="251" mass="28700">MKYAFAGDREISCDILKFLIKKGNIPCALIINNGPNGTHSNELKAIADLEDHNVLDQHSFKGRRGIELLKGFKLDYIIGIHFPVIIPKEVLNIPKVGVLNLHPAYLPYNRGWHTPSWAILEKSIYGATLHFMCDKLDEGDIIHQKKIKIHITDTANTLYQRVLDLEKIVFEEAYDSLLTLNPPRKTQNNLGTSHTKSDLKNVQELDIDKKIRINEFIDLLRALSTNNIKESAYFLYDDKKISIQVILNEID</sequence>
<dbReference type="RefSeq" id="WP_266013063.1">
    <property type="nucleotide sequence ID" value="NZ_JAPFQP010000003.1"/>
</dbReference>
<dbReference type="AlphaFoldDB" id="A0AAE3MM32"/>
<dbReference type="Proteomes" id="UP001207116">
    <property type="component" value="Unassembled WGS sequence"/>
</dbReference>
<dbReference type="CDD" id="cd08369">
    <property type="entry name" value="FMT_core"/>
    <property type="match status" value="1"/>
</dbReference>
<feature type="domain" description="N-formyltransferase dimerization C-terminal" evidence="10">
    <location>
        <begin position="198"/>
        <end position="245"/>
    </location>
</feature>
<keyword evidence="12" id="KW-1185">Reference proteome</keyword>
<evidence type="ECO:0000259" key="9">
    <source>
        <dbReference type="Pfam" id="PF00551"/>
    </source>
</evidence>
<evidence type="ECO:0000256" key="8">
    <source>
        <dbReference type="ARBA" id="ARBA00047664"/>
    </source>
</evidence>
<dbReference type="InterPro" id="IPR002376">
    <property type="entry name" value="Formyl_transf_N"/>
</dbReference>
<dbReference type="InterPro" id="IPR001555">
    <property type="entry name" value="GART_AS"/>
</dbReference>
<comment type="similarity">
    <text evidence="5">Belongs to the GART family.</text>
</comment>
<name>A0AAE3MM32_9FLAO</name>
<comment type="catalytic activity">
    <reaction evidence="8">
        <text>N(1)-(5-phospho-beta-D-ribosyl)glycinamide + (6R)-10-formyltetrahydrofolate = N(2)-formyl-N(1)-(5-phospho-beta-D-ribosyl)glycinamide + (6S)-5,6,7,8-tetrahydrofolate + H(+)</text>
        <dbReference type="Rhea" id="RHEA:15053"/>
        <dbReference type="ChEBI" id="CHEBI:15378"/>
        <dbReference type="ChEBI" id="CHEBI:57453"/>
        <dbReference type="ChEBI" id="CHEBI:143788"/>
        <dbReference type="ChEBI" id="CHEBI:147286"/>
        <dbReference type="ChEBI" id="CHEBI:195366"/>
        <dbReference type="EC" id="2.1.2.2"/>
    </reaction>
</comment>
<keyword evidence="3" id="KW-0808">Transferase</keyword>
<evidence type="ECO:0000256" key="5">
    <source>
        <dbReference type="ARBA" id="ARBA00038440"/>
    </source>
</evidence>
<dbReference type="GO" id="GO:0004644">
    <property type="term" value="F:phosphoribosylglycinamide formyltransferase activity"/>
    <property type="evidence" value="ECO:0007669"/>
    <property type="project" value="UniProtKB-EC"/>
</dbReference>
<gene>
    <name evidence="11" type="ORF">OO016_09680</name>
</gene>
<evidence type="ECO:0000256" key="3">
    <source>
        <dbReference type="ARBA" id="ARBA00022679"/>
    </source>
</evidence>
<dbReference type="InterPro" id="IPR036477">
    <property type="entry name" value="Formyl_transf_N_sf"/>
</dbReference>
<dbReference type="PANTHER" id="PTHR43369">
    <property type="entry name" value="PHOSPHORIBOSYLGLYCINAMIDE FORMYLTRANSFERASE"/>
    <property type="match status" value="1"/>
</dbReference>
<evidence type="ECO:0000256" key="7">
    <source>
        <dbReference type="ARBA" id="ARBA00041682"/>
    </source>
</evidence>
<dbReference type="GO" id="GO:0005737">
    <property type="term" value="C:cytoplasm"/>
    <property type="evidence" value="ECO:0007669"/>
    <property type="project" value="TreeGrafter"/>
</dbReference>
<evidence type="ECO:0000256" key="2">
    <source>
        <dbReference type="ARBA" id="ARBA00012254"/>
    </source>
</evidence>
<organism evidence="11 12">
    <name type="scientific">Lentiprolixibacter aurantiacus</name>
    <dbReference type="NCBI Taxonomy" id="2993939"/>
    <lineage>
        <taxon>Bacteria</taxon>
        <taxon>Pseudomonadati</taxon>
        <taxon>Bacteroidota</taxon>
        <taxon>Flavobacteriia</taxon>
        <taxon>Flavobacteriales</taxon>
        <taxon>Flavobacteriaceae</taxon>
        <taxon>Lentiprolixibacter</taxon>
    </lineage>
</organism>
<comment type="caution">
    <text evidence="11">The sequence shown here is derived from an EMBL/GenBank/DDBJ whole genome shotgun (WGS) entry which is preliminary data.</text>
</comment>
<proteinExistence type="inferred from homology"/>
<evidence type="ECO:0000256" key="4">
    <source>
        <dbReference type="ARBA" id="ARBA00022755"/>
    </source>
</evidence>
<evidence type="ECO:0000313" key="12">
    <source>
        <dbReference type="Proteomes" id="UP001207116"/>
    </source>
</evidence>
<evidence type="ECO:0000256" key="1">
    <source>
        <dbReference type="ARBA" id="ARBA00005054"/>
    </source>
</evidence>
<comment type="pathway">
    <text evidence="1">Purine metabolism; IMP biosynthesis via de novo pathway; N(2)-formyl-N(1)-(5-phospho-D-ribosyl)glycinamide from N(1)-(5-phospho-D-ribosyl)glycinamide (10-formyl THF route): step 1/1.</text>
</comment>
<reference evidence="11" key="1">
    <citation type="submission" date="2022-11" db="EMBL/GenBank/DDBJ databases">
        <title>The characterization of three novel Bacteroidetes species and genomic analysis of their roles in tidal elemental geochemical cycles.</title>
        <authorList>
            <person name="Ma K.-J."/>
        </authorList>
    </citation>
    <scope>NUCLEOTIDE SEQUENCE</scope>
    <source>
        <strain evidence="11">M415</strain>
    </source>
</reference>
<dbReference type="SUPFAM" id="SSF53328">
    <property type="entry name" value="Formyltransferase"/>
    <property type="match status" value="1"/>
</dbReference>
<keyword evidence="4" id="KW-0658">Purine biosynthesis</keyword>
<evidence type="ECO:0000259" key="10">
    <source>
        <dbReference type="Pfam" id="PF18216"/>
    </source>
</evidence>
<dbReference type="Pfam" id="PF00551">
    <property type="entry name" value="Formyl_trans_N"/>
    <property type="match status" value="1"/>
</dbReference>
<dbReference type="GO" id="GO:0006189">
    <property type="term" value="P:'de novo' IMP biosynthetic process"/>
    <property type="evidence" value="ECO:0007669"/>
    <property type="project" value="TreeGrafter"/>
</dbReference>
<dbReference type="InterPro" id="IPR040660">
    <property type="entry name" value="N_formyltrans_C"/>
</dbReference>
<protein>
    <recommendedName>
        <fullName evidence="2">phosphoribosylglycinamide formyltransferase 1</fullName>
        <ecNumber evidence="2">2.1.2.2</ecNumber>
    </recommendedName>
    <alternativeName>
        <fullName evidence="7">5'-phosphoribosylglycinamide transformylase</fullName>
    </alternativeName>
    <alternativeName>
        <fullName evidence="6">GAR transformylase</fullName>
    </alternativeName>
</protein>
<dbReference type="EC" id="2.1.2.2" evidence="2"/>